<feature type="transmembrane region" description="Helical" evidence="1">
    <location>
        <begin position="35"/>
        <end position="54"/>
    </location>
</feature>
<evidence type="ECO:0000256" key="1">
    <source>
        <dbReference type="SAM" id="Phobius"/>
    </source>
</evidence>
<dbReference type="Proteomes" id="UP000266895">
    <property type="component" value="Chromosome"/>
</dbReference>
<dbReference type="KEGG" id="ahw:NCTC11636_01473"/>
<keyword evidence="1" id="KW-0812">Transmembrane</keyword>
<organism evidence="2 3">
    <name type="scientific">Actinomyces howellii</name>
    <dbReference type="NCBI Taxonomy" id="52771"/>
    <lineage>
        <taxon>Bacteria</taxon>
        <taxon>Bacillati</taxon>
        <taxon>Actinomycetota</taxon>
        <taxon>Actinomycetes</taxon>
        <taxon>Actinomycetales</taxon>
        <taxon>Actinomycetaceae</taxon>
        <taxon>Actinomyces</taxon>
    </lineage>
</organism>
<reference evidence="2 3" key="1">
    <citation type="submission" date="2018-12" db="EMBL/GenBank/DDBJ databases">
        <authorList>
            <consortium name="Pathogen Informatics"/>
        </authorList>
    </citation>
    <scope>NUCLEOTIDE SEQUENCE [LARGE SCALE GENOMIC DNA]</scope>
    <source>
        <strain evidence="2 3">NCTC11636</strain>
    </source>
</reference>
<proteinExistence type="predicted"/>
<keyword evidence="1" id="KW-0472">Membrane</keyword>
<sequence length="95" mass="9739">MNSTTPSSLARSLEIREAVAERRYSGIGLLRAGTSLLQVLAMAGSAVLVLLGVLMGGRAFVAAVDPSGLVTHTSTVVAASTTADLREPATRGRES</sequence>
<gene>
    <name evidence="2" type="ORF">NCTC11636_01473</name>
</gene>
<evidence type="ECO:0000313" key="2">
    <source>
        <dbReference type="EMBL" id="VEG28312.1"/>
    </source>
</evidence>
<dbReference type="EMBL" id="LR134350">
    <property type="protein sequence ID" value="VEG28312.1"/>
    <property type="molecule type" value="Genomic_DNA"/>
</dbReference>
<name>A0A448HH46_9ACTO</name>
<keyword evidence="1" id="KW-1133">Transmembrane helix</keyword>
<dbReference type="AlphaFoldDB" id="A0A448HH46"/>
<dbReference type="RefSeq" id="WP_126382548.1">
    <property type="nucleotide sequence ID" value="NZ_LR134350.1"/>
</dbReference>
<protein>
    <submittedName>
        <fullName evidence="2">Uncharacterized protein</fullName>
    </submittedName>
</protein>
<accession>A0A448HH46</accession>
<evidence type="ECO:0000313" key="3">
    <source>
        <dbReference type="Proteomes" id="UP000266895"/>
    </source>
</evidence>
<keyword evidence="3" id="KW-1185">Reference proteome</keyword>